<dbReference type="Pfam" id="PF19055">
    <property type="entry name" value="ABC2_membrane_7"/>
    <property type="match status" value="1"/>
</dbReference>
<dbReference type="InterPro" id="IPR029481">
    <property type="entry name" value="ABC_trans_N"/>
</dbReference>
<dbReference type="GO" id="GO:0140359">
    <property type="term" value="F:ABC-type transporter activity"/>
    <property type="evidence" value="ECO:0007669"/>
    <property type="project" value="InterPro"/>
</dbReference>
<protein>
    <submittedName>
        <fullName evidence="12">ABC-2 type transporter</fullName>
    </submittedName>
</protein>
<feature type="region of interest" description="Disordered" evidence="9">
    <location>
        <begin position="1"/>
        <end position="77"/>
    </location>
</feature>
<dbReference type="InterPro" id="IPR043926">
    <property type="entry name" value="ABCG_dom"/>
</dbReference>
<evidence type="ECO:0000256" key="3">
    <source>
        <dbReference type="ARBA" id="ARBA00022448"/>
    </source>
</evidence>
<dbReference type="PANTHER" id="PTHR19241">
    <property type="entry name" value="ATP-BINDING CASSETTE TRANSPORTER"/>
    <property type="match status" value="1"/>
</dbReference>
<dbReference type="PROSITE" id="PS50893">
    <property type="entry name" value="ABC_TRANSPORTER_2"/>
    <property type="match status" value="2"/>
</dbReference>
<dbReference type="FunFam" id="3.40.50.300:FF:000054">
    <property type="entry name" value="ABC multidrug transporter atrF"/>
    <property type="match status" value="1"/>
</dbReference>
<comment type="similarity">
    <text evidence="2">Belongs to the ABC transporter superfamily. ABCG family. PDR (TC 3.A.1.205) subfamily.</text>
</comment>
<gene>
    <name evidence="12" type="ORF">K402DRAFT_461813</name>
</gene>
<dbReference type="GO" id="GO:0016020">
    <property type="term" value="C:membrane"/>
    <property type="evidence" value="ECO:0007669"/>
    <property type="project" value="UniProtKB-SubCell"/>
</dbReference>
<dbReference type="CDD" id="cd03232">
    <property type="entry name" value="ABCG_PDR_domain2"/>
    <property type="match status" value="1"/>
</dbReference>
<sequence>MSLPRDDQQGSGILRTSSGRETYAPDGLTSEQQEEKEEVEAESSSDTSSDDEVPIESSETLIDPRTGFHPVNEEDRRELTRIATSISQRRHSISQAGDGEDLRAVDTLHGLKDDDPVFNPQHKDFDLYKWLRMFMRNLDDEGIKVQRAGVVFKNLNVSGSGAALQLQQTVGSMLLAPLRLGEFVSFGKKQHKQILRDFNGYLGSGELLIVLGRPGSGCSTFLKSLTGELTGLNLEKESVIHYNGIPQKQMMKEFKGEVVYNQEVDRHFPHLTTGQTLEFAAKARTPSHRVKNVTRDEWAKHVAQVVMAIFGLSHTYNTRVGDDFVRGVSGGERKRVSIAEMAIAGSPISAWDNSTRGLDSASAFKFVESLRIASNLGGVANAVAIYQASQAVYDLFDKTVVLYEGRQIFYGDAKKARAFFEKQGWSCPPRQTTGDFLTSVTNPSERQARKGMEDRVPRTPEDFENYWKQSPEYQELLQGIERHEQEFPMNGDIVNQFREKKLDSQASHTRNQSPFLLSVPMQIKICTVRAYQRIWNDKASTATAFISNIIMALIIGSVFYGTPDATAGFFAKGSVLFFAVLLNALGAINEINSLYSQRPIVEKHASFAFYHPAAEAIAGIVSDIPVKFAQAVGFNIILYFLSNLRRDPGPFFLYFLIVFITMFVMSAVFRTLAAITKTISQAMSLAGIMVLILVVYTGFVVPPAFMKVWFGWLRWLNPIFYAFEILVANEFHGKDFTCSQIIPAYTPLQGDSWICSVVGAVPGMQTVSGDAFIAGSYDYYYSHVWRNFGILLGFLFGFMAMYFIAVEINSSTASSAEVLVFRRGHVPAFLQSNQSKGQAGDEEASAPSKVGATEEEQAVDVIPPQKDIFTWRDVTYDVPTKDGPRRLLDNVSGWVKPGTLTALMGVSGAGKTTLLDVLAQRTSVGVVTGSMFVNGKSLDDSFQRKTGYVQQQDLHLETATVRESLQFSAMLRQPKTVSKAEKFAYVEDVITMLNMSDFAEAVVGVPGEGLNVEQRKLLTIGVELAAKPKLLLFLDEPTSGLDSQSAWAICSFLRKLADSGQAVLCTIHQPSAVLFQAFDRLLFLAKGGKTVYFGPIGPNSRTLIDYFENHGSRHCDDEENPAEFMLEIVNKGSSGQGQDWHEAWKGSEERVAVGQEIERIHEEKKGEKVAGEDDADAGAEFAMPFPAQLSIVTQRIFAQYWRMPAYIFSKWVLGIASGLFIGFSFFDSNSSQQGMQNVIFSVFMISTIFSTLVQQVMPLFVTQRSLYEVRERPSKAYSWKAFLIANVVVEIPYQIIMGVLVFGSYYYAVVGIQSSVRQVVVLLYSVQFFIYASTFAHMCIAALPDAQTAAAIVTLLFSMALTFCGVMQSPQALPGFWIFMYRVSPFTYWIGGIASTQLHGREVVCSETETSVFSPPANQTCGEYMADYLTMAPGRLQNPDATQDCRYCALSNADQFLAGSNIYYSERWRNWGIVWAYVGFNIFLAVTLYYFFRVYQRKPKAGGKGMTPAAKNEPEKKEEVDTRPRDPAQAAAEVEEKGLEKAKEMM</sequence>
<keyword evidence="8 10" id="KW-0472">Membrane</keyword>
<evidence type="ECO:0000313" key="12">
    <source>
        <dbReference type="EMBL" id="KAF1988912.1"/>
    </source>
</evidence>
<dbReference type="Pfam" id="PF00005">
    <property type="entry name" value="ABC_tran"/>
    <property type="match status" value="2"/>
</dbReference>
<proteinExistence type="inferred from homology"/>
<dbReference type="OrthoDB" id="245989at2759"/>
<feature type="domain" description="ABC transporter" evidence="11">
    <location>
        <begin position="178"/>
        <end position="429"/>
    </location>
</feature>
<dbReference type="GO" id="GO:0016887">
    <property type="term" value="F:ATP hydrolysis activity"/>
    <property type="evidence" value="ECO:0007669"/>
    <property type="project" value="InterPro"/>
</dbReference>
<reference evidence="12" key="1">
    <citation type="journal article" date="2020" name="Stud. Mycol.">
        <title>101 Dothideomycetes genomes: a test case for predicting lifestyles and emergence of pathogens.</title>
        <authorList>
            <person name="Haridas S."/>
            <person name="Albert R."/>
            <person name="Binder M."/>
            <person name="Bloem J."/>
            <person name="Labutti K."/>
            <person name="Salamov A."/>
            <person name="Andreopoulos B."/>
            <person name="Baker S."/>
            <person name="Barry K."/>
            <person name="Bills G."/>
            <person name="Bluhm B."/>
            <person name="Cannon C."/>
            <person name="Castanera R."/>
            <person name="Culley D."/>
            <person name="Daum C."/>
            <person name="Ezra D."/>
            <person name="Gonzalez J."/>
            <person name="Henrissat B."/>
            <person name="Kuo A."/>
            <person name="Liang C."/>
            <person name="Lipzen A."/>
            <person name="Lutzoni F."/>
            <person name="Magnuson J."/>
            <person name="Mondo S."/>
            <person name="Nolan M."/>
            <person name="Ohm R."/>
            <person name="Pangilinan J."/>
            <person name="Park H.-J."/>
            <person name="Ramirez L."/>
            <person name="Alfaro M."/>
            <person name="Sun H."/>
            <person name="Tritt A."/>
            <person name="Yoshinaga Y."/>
            <person name="Zwiers L.-H."/>
            <person name="Turgeon B."/>
            <person name="Goodwin S."/>
            <person name="Spatafora J."/>
            <person name="Crous P."/>
            <person name="Grigoriev I."/>
        </authorList>
    </citation>
    <scope>NUCLEOTIDE SEQUENCE</scope>
    <source>
        <strain evidence="12">CBS 113979</strain>
    </source>
</reference>
<feature type="transmembrane region" description="Helical" evidence="10">
    <location>
        <begin position="1319"/>
        <end position="1343"/>
    </location>
</feature>
<dbReference type="InterPro" id="IPR010929">
    <property type="entry name" value="PDR_CDR_ABC"/>
</dbReference>
<dbReference type="CDD" id="cd03233">
    <property type="entry name" value="ABCG_PDR_domain1"/>
    <property type="match status" value="1"/>
</dbReference>
<dbReference type="InterPro" id="IPR034003">
    <property type="entry name" value="ABCG_PDR_2"/>
</dbReference>
<comment type="subcellular location">
    <subcellularLocation>
        <location evidence="1">Membrane</location>
        <topology evidence="1">Multi-pass membrane protein</topology>
    </subcellularLocation>
</comment>
<dbReference type="Pfam" id="PF06422">
    <property type="entry name" value="PDR_CDR"/>
    <property type="match status" value="1"/>
</dbReference>
<feature type="compositionally biased region" description="Acidic residues" evidence="9">
    <location>
        <begin position="32"/>
        <end position="54"/>
    </location>
</feature>
<keyword evidence="7 10" id="KW-1133">Transmembrane helix</keyword>
<dbReference type="Pfam" id="PF01061">
    <property type="entry name" value="ABC2_membrane"/>
    <property type="match status" value="2"/>
</dbReference>
<dbReference type="Gene3D" id="3.40.50.300">
    <property type="entry name" value="P-loop containing nucleotide triphosphate hydrolases"/>
    <property type="match status" value="2"/>
</dbReference>
<feature type="transmembrane region" description="Helical" evidence="10">
    <location>
        <begin position="1238"/>
        <end position="1261"/>
    </location>
</feature>
<evidence type="ECO:0000256" key="4">
    <source>
        <dbReference type="ARBA" id="ARBA00022692"/>
    </source>
</evidence>
<dbReference type="InterPro" id="IPR003593">
    <property type="entry name" value="AAA+_ATPase"/>
</dbReference>
<dbReference type="Proteomes" id="UP000800041">
    <property type="component" value="Unassembled WGS sequence"/>
</dbReference>
<dbReference type="SMART" id="SM00382">
    <property type="entry name" value="AAA"/>
    <property type="match status" value="2"/>
</dbReference>
<feature type="transmembrane region" description="Helical" evidence="10">
    <location>
        <begin position="569"/>
        <end position="588"/>
    </location>
</feature>
<keyword evidence="3" id="KW-0813">Transport</keyword>
<feature type="region of interest" description="Disordered" evidence="9">
    <location>
        <begin position="832"/>
        <end position="854"/>
    </location>
</feature>
<feature type="transmembrane region" description="Helical" evidence="10">
    <location>
        <begin position="542"/>
        <end position="562"/>
    </location>
</feature>
<evidence type="ECO:0000256" key="1">
    <source>
        <dbReference type="ARBA" id="ARBA00004141"/>
    </source>
</evidence>
<keyword evidence="6" id="KW-0067">ATP-binding</keyword>
<feature type="transmembrane region" description="Helical" evidence="10">
    <location>
        <begin position="1473"/>
        <end position="1492"/>
    </location>
</feature>
<feature type="transmembrane region" description="Helical" evidence="10">
    <location>
        <begin position="685"/>
        <end position="705"/>
    </location>
</feature>
<evidence type="ECO:0000256" key="9">
    <source>
        <dbReference type="SAM" id="MobiDB-lite"/>
    </source>
</evidence>
<keyword evidence="4 10" id="KW-0812">Transmembrane</keyword>
<keyword evidence="13" id="KW-1185">Reference proteome</keyword>
<feature type="transmembrane region" description="Helical" evidence="10">
    <location>
        <begin position="1282"/>
        <end position="1307"/>
    </location>
</feature>
<feature type="transmembrane region" description="Helical" evidence="10">
    <location>
        <begin position="1205"/>
        <end position="1226"/>
    </location>
</feature>
<keyword evidence="5" id="KW-0547">Nucleotide-binding</keyword>
<evidence type="ECO:0000256" key="10">
    <source>
        <dbReference type="SAM" id="Phobius"/>
    </source>
</evidence>
<evidence type="ECO:0000256" key="2">
    <source>
        <dbReference type="ARBA" id="ARBA00006012"/>
    </source>
</evidence>
<evidence type="ECO:0000256" key="5">
    <source>
        <dbReference type="ARBA" id="ARBA00022741"/>
    </source>
</evidence>
<dbReference type="InterPro" id="IPR017871">
    <property type="entry name" value="ABC_transporter-like_CS"/>
</dbReference>
<dbReference type="PROSITE" id="PS00211">
    <property type="entry name" value="ABC_TRANSPORTER_1"/>
    <property type="match status" value="1"/>
</dbReference>
<evidence type="ECO:0000256" key="8">
    <source>
        <dbReference type="ARBA" id="ARBA00023136"/>
    </source>
</evidence>
<evidence type="ECO:0000256" key="7">
    <source>
        <dbReference type="ARBA" id="ARBA00022989"/>
    </source>
</evidence>
<feature type="compositionally biased region" description="Basic and acidic residues" evidence="9">
    <location>
        <begin position="1534"/>
        <end position="1546"/>
    </location>
</feature>
<dbReference type="GO" id="GO:0005524">
    <property type="term" value="F:ATP binding"/>
    <property type="evidence" value="ECO:0007669"/>
    <property type="project" value="UniProtKB-KW"/>
</dbReference>
<organism evidence="12 13">
    <name type="scientific">Aulographum hederae CBS 113979</name>
    <dbReference type="NCBI Taxonomy" id="1176131"/>
    <lineage>
        <taxon>Eukaryota</taxon>
        <taxon>Fungi</taxon>
        <taxon>Dikarya</taxon>
        <taxon>Ascomycota</taxon>
        <taxon>Pezizomycotina</taxon>
        <taxon>Dothideomycetes</taxon>
        <taxon>Pleosporomycetidae</taxon>
        <taxon>Aulographales</taxon>
        <taxon>Aulographaceae</taxon>
    </lineage>
</organism>
<feature type="domain" description="ABC transporter" evidence="11">
    <location>
        <begin position="869"/>
        <end position="1111"/>
    </location>
</feature>
<evidence type="ECO:0000259" key="11">
    <source>
        <dbReference type="PROSITE" id="PS50893"/>
    </source>
</evidence>
<accession>A0A6G1H773</accession>
<dbReference type="InterPro" id="IPR027417">
    <property type="entry name" value="P-loop_NTPase"/>
</dbReference>
<dbReference type="InterPro" id="IPR034001">
    <property type="entry name" value="ABCG_PDR_1"/>
</dbReference>
<dbReference type="InterPro" id="IPR003439">
    <property type="entry name" value="ABC_transporter-like_ATP-bd"/>
</dbReference>
<feature type="transmembrane region" description="Helical" evidence="10">
    <location>
        <begin position="784"/>
        <end position="805"/>
    </location>
</feature>
<feature type="compositionally biased region" description="Basic and acidic residues" evidence="9">
    <location>
        <begin position="1512"/>
        <end position="1526"/>
    </location>
</feature>
<dbReference type="Pfam" id="PF14510">
    <property type="entry name" value="ABC_trans_N"/>
    <property type="match status" value="1"/>
</dbReference>
<feature type="transmembrane region" description="Helical" evidence="10">
    <location>
        <begin position="1350"/>
        <end position="1368"/>
    </location>
</feature>
<name>A0A6G1H773_9PEZI</name>
<feature type="compositionally biased region" description="Polar residues" evidence="9">
    <location>
        <begin position="9"/>
        <end position="20"/>
    </location>
</feature>
<dbReference type="EMBL" id="ML977147">
    <property type="protein sequence ID" value="KAF1988912.1"/>
    <property type="molecule type" value="Genomic_DNA"/>
</dbReference>
<dbReference type="SUPFAM" id="SSF52540">
    <property type="entry name" value="P-loop containing nucleoside triphosphate hydrolases"/>
    <property type="match status" value="2"/>
</dbReference>
<dbReference type="InterPro" id="IPR013525">
    <property type="entry name" value="ABC2_TM"/>
</dbReference>
<evidence type="ECO:0000313" key="13">
    <source>
        <dbReference type="Proteomes" id="UP000800041"/>
    </source>
</evidence>
<feature type="transmembrane region" description="Helical" evidence="10">
    <location>
        <begin position="651"/>
        <end position="673"/>
    </location>
</feature>
<feature type="region of interest" description="Disordered" evidence="9">
    <location>
        <begin position="1500"/>
        <end position="1546"/>
    </location>
</feature>
<evidence type="ECO:0000256" key="6">
    <source>
        <dbReference type="ARBA" id="ARBA00022840"/>
    </source>
</evidence>